<dbReference type="EMBL" id="CP036269">
    <property type="protein sequence ID" value="QDT45200.1"/>
    <property type="molecule type" value="Genomic_DNA"/>
</dbReference>
<name>A0A517RMU2_9PLAN</name>
<evidence type="ECO:0000313" key="1">
    <source>
        <dbReference type="EMBL" id="QDT45200.1"/>
    </source>
</evidence>
<organism evidence="1 2">
    <name type="scientific">Gimesia alba</name>
    <dbReference type="NCBI Taxonomy" id="2527973"/>
    <lineage>
        <taxon>Bacteria</taxon>
        <taxon>Pseudomonadati</taxon>
        <taxon>Planctomycetota</taxon>
        <taxon>Planctomycetia</taxon>
        <taxon>Planctomycetales</taxon>
        <taxon>Planctomycetaceae</taxon>
        <taxon>Gimesia</taxon>
    </lineage>
</organism>
<dbReference type="KEGG" id="gaz:Pan241w_53190"/>
<dbReference type="Proteomes" id="UP000317171">
    <property type="component" value="Chromosome"/>
</dbReference>
<dbReference type="RefSeq" id="WP_145221412.1">
    <property type="nucleotide sequence ID" value="NZ_CP036269.1"/>
</dbReference>
<gene>
    <name evidence="1" type="ORF">Pan241w_53190</name>
</gene>
<evidence type="ECO:0000313" key="2">
    <source>
        <dbReference type="Proteomes" id="UP000317171"/>
    </source>
</evidence>
<proteinExistence type="predicted"/>
<protein>
    <submittedName>
        <fullName evidence="1">Uncharacterized protein</fullName>
    </submittedName>
</protein>
<dbReference type="AlphaFoldDB" id="A0A517RMU2"/>
<accession>A0A517RMU2</accession>
<reference evidence="1 2" key="1">
    <citation type="submission" date="2019-02" db="EMBL/GenBank/DDBJ databases">
        <title>Deep-cultivation of Planctomycetes and their phenomic and genomic characterization uncovers novel biology.</title>
        <authorList>
            <person name="Wiegand S."/>
            <person name="Jogler M."/>
            <person name="Boedeker C."/>
            <person name="Pinto D."/>
            <person name="Vollmers J."/>
            <person name="Rivas-Marin E."/>
            <person name="Kohn T."/>
            <person name="Peeters S.H."/>
            <person name="Heuer A."/>
            <person name="Rast P."/>
            <person name="Oberbeckmann S."/>
            <person name="Bunk B."/>
            <person name="Jeske O."/>
            <person name="Meyerdierks A."/>
            <person name="Storesund J.E."/>
            <person name="Kallscheuer N."/>
            <person name="Luecker S."/>
            <person name="Lage O.M."/>
            <person name="Pohl T."/>
            <person name="Merkel B.J."/>
            <person name="Hornburger P."/>
            <person name="Mueller R.-W."/>
            <person name="Bruemmer F."/>
            <person name="Labrenz M."/>
            <person name="Spormann A.M."/>
            <person name="Op den Camp H."/>
            <person name="Overmann J."/>
            <person name="Amann R."/>
            <person name="Jetten M.S.M."/>
            <person name="Mascher T."/>
            <person name="Medema M.H."/>
            <person name="Devos D.P."/>
            <person name="Kaster A.-K."/>
            <person name="Ovreas L."/>
            <person name="Rohde M."/>
            <person name="Galperin M.Y."/>
            <person name="Jogler C."/>
        </authorList>
    </citation>
    <scope>NUCLEOTIDE SEQUENCE [LARGE SCALE GENOMIC DNA]</scope>
    <source>
        <strain evidence="1 2">Pan241w</strain>
    </source>
</reference>
<sequence>MERVRTHVCGVHHFLDLFPSLAKAYQTTAKLRKRGIIKYIGSAQITGDGRPRDMFYNGKRPEMDQLIHEYHLTTFCLLYPDAEFKRLHDVDPRYRADAEMLFLEINKKYFVELHTGTVRNHQRIQERFRAYESSCDDVLWVCLQPDDKQKLMQLCDYSNMYFTCLEDVLKQPFGSVWTDRDGHLCELE</sequence>
<keyword evidence="2" id="KW-1185">Reference proteome</keyword>